<keyword evidence="1" id="KW-0732">Signal</keyword>
<dbReference type="GO" id="GO:0016491">
    <property type="term" value="F:oxidoreductase activity"/>
    <property type="evidence" value="ECO:0007669"/>
    <property type="project" value="InterPro"/>
</dbReference>
<evidence type="ECO:0000313" key="4">
    <source>
        <dbReference type="Proteomes" id="UP000184233"/>
    </source>
</evidence>
<name>A0A1M3L5F2_9BACT</name>
<dbReference type="Proteomes" id="UP000184233">
    <property type="component" value="Unassembled WGS sequence"/>
</dbReference>
<feature type="chain" id="PRO_5012702472" description="Alkyl hydroperoxide reductase subunit C/ Thiol specific antioxidant domain-containing protein" evidence="1">
    <location>
        <begin position="24"/>
        <end position="175"/>
    </location>
</feature>
<organism evidence="3 4">
    <name type="scientific">Candidatus Kapaibacterium thiocyanatum</name>
    <dbReference type="NCBI Taxonomy" id="1895771"/>
    <lineage>
        <taxon>Bacteria</taxon>
        <taxon>Pseudomonadati</taxon>
        <taxon>Candidatus Kapaibacteriota</taxon>
        <taxon>Candidatus Kapaibacteriia</taxon>
        <taxon>Candidatus Kapaibacteriales</taxon>
        <taxon>Candidatus Kapaibacteriaceae</taxon>
        <taxon>Candidatus Kapaibacterium</taxon>
    </lineage>
</organism>
<gene>
    <name evidence="3" type="ORF">BGO89_04285</name>
</gene>
<dbReference type="InterPro" id="IPR000866">
    <property type="entry name" value="AhpC/TSA"/>
</dbReference>
<feature type="signal peptide" evidence="1">
    <location>
        <begin position="1"/>
        <end position="23"/>
    </location>
</feature>
<sequence length="175" mass="18752">MKLLVTILIVIAASSCMHGHLHAQIADKVKALHVTAADGHVVSVDALLKGRPVVLVRYIGNQCLHCIRQIRLLGDAAAILHEAGAYVVAVCEDLPEENRETMVSMDLDTAVIGLYSDTAGAVADAIGARIRERDGSVTELHSTIVFNDAHVVLEHHATAPYFDIPKILAAVRAKP</sequence>
<dbReference type="SUPFAM" id="SSF52833">
    <property type="entry name" value="Thioredoxin-like"/>
    <property type="match status" value="1"/>
</dbReference>
<dbReference type="InterPro" id="IPR036249">
    <property type="entry name" value="Thioredoxin-like_sf"/>
</dbReference>
<proteinExistence type="predicted"/>
<dbReference type="Pfam" id="PF00578">
    <property type="entry name" value="AhpC-TSA"/>
    <property type="match status" value="1"/>
</dbReference>
<evidence type="ECO:0000256" key="1">
    <source>
        <dbReference type="SAM" id="SignalP"/>
    </source>
</evidence>
<protein>
    <recommendedName>
        <fullName evidence="2">Alkyl hydroperoxide reductase subunit C/ Thiol specific antioxidant domain-containing protein</fullName>
    </recommendedName>
</protein>
<evidence type="ECO:0000259" key="2">
    <source>
        <dbReference type="Pfam" id="PF00578"/>
    </source>
</evidence>
<dbReference type="STRING" id="1895771.BGO89_04285"/>
<feature type="domain" description="Alkyl hydroperoxide reductase subunit C/ Thiol specific antioxidant" evidence="2">
    <location>
        <begin position="25"/>
        <end position="152"/>
    </location>
</feature>
<dbReference type="AlphaFoldDB" id="A0A1M3L5F2"/>
<comment type="caution">
    <text evidence="3">The sequence shown here is derived from an EMBL/GenBank/DDBJ whole genome shotgun (WGS) entry which is preliminary data.</text>
</comment>
<dbReference type="EMBL" id="MKVH01000003">
    <property type="protein sequence ID" value="OJX60788.1"/>
    <property type="molecule type" value="Genomic_DNA"/>
</dbReference>
<reference evidence="3 4" key="1">
    <citation type="submission" date="2016-09" db="EMBL/GenBank/DDBJ databases">
        <title>Genome-resolved meta-omics ties microbial dynamics to process performance in biotechnology for thiocyanate degradation.</title>
        <authorList>
            <person name="Kantor R.S."/>
            <person name="Huddy R.J."/>
            <person name="Iyer R."/>
            <person name="Thomas B.C."/>
            <person name="Brown C.T."/>
            <person name="Anantharaman K."/>
            <person name="Tringe S."/>
            <person name="Hettich R.L."/>
            <person name="Harrison S.T."/>
            <person name="Banfield J.F."/>
        </authorList>
    </citation>
    <scope>NUCLEOTIDE SEQUENCE [LARGE SCALE GENOMIC DNA]</scope>
    <source>
        <strain evidence="3">59-99</strain>
    </source>
</reference>
<evidence type="ECO:0000313" key="3">
    <source>
        <dbReference type="EMBL" id="OJX60788.1"/>
    </source>
</evidence>
<dbReference type="GO" id="GO:0016209">
    <property type="term" value="F:antioxidant activity"/>
    <property type="evidence" value="ECO:0007669"/>
    <property type="project" value="InterPro"/>
</dbReference>
<dbReference type="PROSITE" id="PS51257">
    <property type="entry name" value="PROKAR_LIPOPROTEIN"/>
    <property type="match status" value="1"/>
</dbReference>
<accession>A0A1M3L5F2</accession>
<dbReference type="Gene3D" id="3.40.30.10">
    <property type="entry name" value="Glutaredoxin"/>
    <property type="match status" value="1"/>
</dbReference>